<dbReference type="InterPro" id="IPR050679">
    <property type="entry name" value="Bact_HTH_transcr_reg"/>
</dbReference>
<evidence type="ECO:0000256" key="1">
    <source>
        <dbReference type="ARBA" id="ARBA00023015"/>
    </source>
</evidence>
<dbReference type="InterPro" id="IPR011663">
    <property type="entry name" value="UTRA"/>
</dbReference>
<evidence type="ECO:0000256" key="3">
    <source>
        <dbReference type="ARBA" id="ARBA00023163"/>
    </source>
</evidence>
<dbReference type="PROSITE" id="PS50949">
    <property type="entry name" value="HTH_GNTR"/>
    <property type="match status" value="1"/>
</dbReference>
<dbReference type="SUPFAM" id="SSF46785">
    <property type="entry name" value="Winged helix' DNA-binding domain"/>
    <property type="match status" value="1"/>
</dbReference>
<dbReference type="InterPro" id="IPR036390">
    <property type="entry name" value="WH_DNA-bd_sf"/>
</dbReference>
<protein>
    <submittedName>
        <fullName evidence="5">Phosphonate metabolism transcriptional regulator PhnF</fullName>
    </submittedName>
</protein>
<accession>A0A3B9IM70</accession>
<dbReference type="AlphaFoldDB" id="A0A3B9IM70"/>
<comment type="caution">
    <text evidence="5">The sequence shown here is derived from an EMBL/GenBank/DDBJ whole genome shotgun (WGS) entry which is preliminary data.</text>
</comment>
<dbReference type="PANTHER" id="PTHR44846:SF1">
    <property type="entry name" value="MANNOSYL-D-GLYCERATE TRANSPORT_METABOLISM SYSTEM REPRESSOR MNGR-RELATED"/>
    <property type="match status" value="1"/>
</dbReference>
<evidence type="ECO:0000256" key="2">
    <source>
        <dbReference type="ARBA" id="ARBA00023125"/>
    </source>
</evidence>
<dbReference type="PANTHER" id="PTHR44846">
    <property type="entry name" value="MANNOSYL-D-GLYCERATE TRANSPORT/METABOLISM SYSTEM REPRESSOR MNGR-RELATED"/>
    <property type="match status" value="1"/>
</dbReference>
<keyword evidence="1" id="KW-0805">Transcription regulation</keyword>
<dbReference type="PRINTS" id="PR00035">
    <property type="entry name" value="HTHGNTR"/>
</dbReference>
<dbReference type="Gene3D" id="1.10.10.10">
    <property type="entry name" value="Winged helix-like DNA-binding domain superfamily/Winged helix DNA-binding domain"/>
    <property type="match status" value="1"/>
</dbReference>
<dbReference type="Proteomes" id="UP000257706">
    <property type="component" value="Unassembled WGS sequence"/>
</dbReference>
<dbReference type="CDD" id="cd07377">
    <property type="entry name" value="WHTH_GntR"/>
    <property type="match status" value="1"/>
</dbReference>
<dbReference type="Pfam" id="PF00392">
    <property type="entry name" value="GntR"/>
    <property type="match status" value="1"/>
</dbReference>
<dbReference type="NCBIfam" id="TIGR02325">
    <property type="entry name" value="C_P_lyase_phnF"/>
    <property type="match status" value="1"/>
</dbReference>
<dbReference type="InterPro" id="IPR000524">
    <property type="entry name" value="Tscrpt_reg_HTH_GntR"/>
</dbReference>
<reference evidence="5 6" key="1">
    <citation type="journal article" date="2018" name="Nat. Biotechnol.">
        <title>A standardized bacterial taxonomy based on genome phylogeny substantially revises the tree of life.</title>
        <authorList>
            <person name="Parks D.H."/>
            <person name="Chuvochina M."/>
            <person name="Waite D.W."/>
            <person name="Rinke C."/>
            <person name="Skarshewski A."/>
            <person name="Chaumeil P.A."/>
            <person name="Hugenholtz P."/>
        </authorList>
    </citation>
    <scope>NUCLEOTIDE SEQUENCE [LARGE SCALE GENOMIC DNA]</scope>
    <source>
        <strain evidence="5">UBA8739</strain>
    </source>
</reference>
<dbReference type="SMART" id="SM00345">
    <property type="entry name" value="HTH_GNTR"/>
    <property type="match status" value="1"/>
</dbReference>
<dbReference type="GO" id="GO:0003700">
    <property type="term" value="F:DNA-binding transcription factor activity"/>
    <property type="evidence" value="ECO:0007669"/>
    <property type="project" value="InterPro"/>
</dbReference>
<evidence type="ECO:0000313" key="5">
    <source>
        <dbReference type="EMBL" id="HAE48826.1"/>
    </source>
</evidence>
<dbReference type="InterPro" id="IPR036388">
    <property type="entry name" value="WH-like_DNA-bd_sf"/>
</dbReference>
<dbReference type="Gene3D" id="3.40.1410.10">
    <property type="entry name" value="Chorismate lyase-like"/>
    <property type="match status" value="1"/>
</dbReference>
<dbReference type="GO" id="GO:0003677">
    <property type="term" value="F:DNA binding"/>
    <property type="evidence" value="ECO:0007669"/>
    <property type="project" value="UniProtKB-KW"/>
</dbReference>
<dbReference type="InterPro" id="IPR012702">
    <property type="entry name" value="CP_lyase_PhnF"/>
</dbReference>
<dbReference type="SMART" id="SM00866">
    <property type="entry name" value="UTRA"/>
    <property type="match status" value="1"/>
</dbReference>
<evidence type="ECO:0000313" key="6">
    <source>
        <dbReference type="Proteomes" id="UP000257706"/>
    </source>
</evidence>
<dbReference type="GO" id="GO:0045892">
    <property type="term" value="P:negative regulation of DNA-templated transcription"/>
    <property type="evidence" value="ECO:0007669"/>
    <property type="project" value="TreeGrafter"/>
</dbReference>
<dbReference type="SUPFAM" id="SSF64288">
    <property type="entry name" value="Chorismate lyase-like"/>
    <property type="match status" value="1"/>
</dbReference>
<evidence type="ECO:0000259" key="4">
    <source>
        <dbReference type="PROSITE" id="PS50949"/>
    </source>
</evidence>
<sequence length="270" mass="30187">MHDAAVPQQDQKGDRMAIDREPGVTLWRQIERVLADEIQRGIMTPGAQLATEHQLAERFGANRHTVRRAIRELKTRGLIRVEQGRGTFVHENVMDYALGPRTRFSANLKAQERRPAGMLLEAAAVAATGRVAEGLGVAEGAPLIYLTTLSFADNVPVSLGRHYLEFERFRGIDEVFRETPSMTLALTRFDIHDYTRGRTRITARMPSAEEAGLLRQPPNRPVLKTEYIDVDVNGRPVQYGITLFAGDRVQIVTDPRNPDATDRTDASTSM</sequence>
<feature type="domain" description="HTH gntR-type" evidence="4">
    <location>
        <begin position="24"/>
        <end position="92"/>
    </location>
</feature>
<proteinExistence type="predicted"/>
<gene>
    <name evidence="5" type="primary">phnF</name>
    <name evidence="5" type="ORF">DCK97_15530</name>
</gene>
<dbReference type="Pfam" id="PF07702">
    <property type="entry name" value="UTRA"/>
    <property type="match status" value="1"/>
</dbReference>
<dbReference type="EMBL" id="DMAI01000248">
    <property type="protein sequence ID" value="HAE48826.1"/>
    <property type="molecule type" value="Genomic_DNA"/>
</dbReference>
<organism evidence="5 6">
    <name type="scientific">Tistrella mobilis</name>
    <dbReference type="NCBI Taxonomy" id="171437"/>
    <lineage>
        <taxon>Bacteria</taxon>
        <taxon>Pseudomonadati</taxon>
        <taxon>Pseudomonadota</taxon>
        <taxon>Alphaproteobacteria</taxon>
        <taxon>Geminicoccales</taxon>
        <taxon>Geminicoccaceae</taxon>
        <taxon>Tistrella</taxon>
    </lineage>
</organism>
<keyword evidence="3" id="KW-0804">Transcription</keyword>
<name>A0A3B9IM70_9PROT</name>
<keyword evidence="2" id="KW-0238">DNA-binding</keyword>
<dbReference type="InterPro" id="IPR028978">
    <property type="entry name" value="Chorismate_lyase_/UTRA_dom_sf"/>
</dbReference>